<dbReference type="Gene3D" id="3.40.190.10">
    <property type="entry name" value="Periplasmic binding protein-like II"/>
    <property type="match status" value="1"/>
</dbReference>
<proteinExistence type="inferred from homology"/>
<dbReference type="STRING" id="195913.SAMN04488004_10289"/>
<dbReference type="GO" id="GO:0015833">
    <property type="term" value="P:peptide transport"/>
    <property type="evidence" value="ECO:0007669"/>
    <property type="project" value="TreeGrafter"/>
</dbReference>
<dbReference type="InterPro" id="IPR000914">
    <property type="entry name" value="SBP_5_dom"/>
</dbReference>
<dbReference type="PROSITE" id="PS51318">
    <property type="entry name" value="TAT"/>
    <property type="match status" value="1"/>
</dbReference>
<dbReference type="CDD" id="cd08503">
    <property type="entry name" value="PBP2_NikA_DppA_OppA_like_17"/>
    <property type="match status" value="1"/>
</dbReference>
<evidence type="ECO:0000259" key="3">
    <source>
        <dbReference type="Pfam" id="PF00496"/>
    </source>
</evidence>
<evidence type="ECO:0000256" key="1">
    <source>
        <dbReference type="ARBA" id="ARBA00004418"/>
    </source>
</evidence>
<comment type="subcellular location">
    <subcellularLocation>
        <location evidence="1">Periplasm</location>
    </subcellularLocation>
</comment>
<evidence type="ECO:0000256" key="2">
    <source>
        <dbReference type="ARBA" id="ARBA00005695"/>
    </source>
</evidence>
<reference evidence="4 5" key="1">
    <citation type="submission" date="2016-10" db="EMBL/GenBank/DDBJ databases">
        <authorList>
            <person name="de Groot N.N."/>
        </authorList>
    </citation>
    <scope>NUCLEOTIDE SEQUENCE [LARGE SCALE GENOMIC DNA]</scope>
    <source>
        <strain evidence="4 5">DSM 16199</strain>
    </source>
</reference>
<name>A0A1I4CEC3_9RHOB</name>
<protein>
    <submittedName>
        <fullName evidence="4">Peptide/nickel transport system substrate-binding protein</fullName>
    </submittedName>
</protein>
<dbReference type="PANTHER" id="PTHR30290:SF83">
    <property type="entry name" value="ABC TRANSPORTER SUBSTRATE-BINDING PROTEIN"/>
    <property type="match status" value="1"/>
</dbReference>
<dbReference type="GO" id="GO:1904680">
    <property type="term" value="F:peptide transmembrane transporter activity"/>
    <property type="evidence" value="ECO:0007669"/>
    <property type="project" value="TreeGrafter"/>
</dbReference>
<dbReference type="InterPro" id="IPR006311">
    <property type="entry name" value="TAT_signal"/>
</dbReference>
<dbReference type="InterPro" id="IPR039424">
    <property type="entry name" value="SBP_5"/>
</dbReference>
<dbReference type="GO" id="GO:0043190">
    <property type="term" value="C:ATP-binding cassette (ABC) transporter complex"/>
    <property type="evidence" value="ECO:0007669"/>
    <property type="project" value="InterPro"/>
</dbReference>
<gene>
    <name evidence="4" type="ORF">SAMN04488004_10289</name>
</gene>
<evidence type="ECO:0000313" key="5">
    <source>
        <dbReference type="Proteomes" id="UP000199550"/>
    </source>
</evidence>
<dbReference type="Gene3D" id="3.10.105.10">
    <property type="entry name" value="Dipeptide-binding Protein, Domain 3"/>
    <property type="match status" value="1"/>
</dbReference>
<dbReference type="PIRSF" id="PIRSF002741">
    <property type="entry name" value="MppA"/>
    <property type="match status" value="1"/>
</dbReference>
<sequence length="561" mass="60968">MTAPRAPRLHPAAPLCAREVAQGKLDRREFLSRTTALGVTSAAAYGLLGAAMPTQAQAQAQLGGTLRMQIEVRALKDPRTYDWPQMSYITAGWLEYLVAYNNDGTFTPWLLAGWDVNDDATAYTLHVRPDVTWNDGTAFTAADVARNITRWCDKSVEGNSMATRMATLIDPDTGKAIDGAITATDDLTVTLTLPFPDITMIAGMSDYPAQIVPADFNADDLVANPKGTGPYLPEVVEVGTRAVLTRNTGHNWWGDAAGFGAAIDRFEFIDYGTDPSAFVAAAAAGEVDVIYETVGEFVDILDGMGWQKSEVASGSTIVIRTNQLAEVDGQTPYADVRVRRAITMAVDPEVCLELGYGHRGVVARNMHIGPMHPEWADIPAIPVDPAAALALMTEAGQQDFEMELVSIDDDWRKNTTDAVAAQLRDAGFTVKRTTVPASTFWSNWTTYPFSSTDWNHRPLGTQTYALAYRSGEAWNETGFANAAFDALLAEANAIANADKRRVVMAKLQTILRDEGVILQPYWRSLYRHAAPGVIGAQMHIAYLPRLYEFAFAAGAGTTSEP</sequence>
<evidence type="ECO:0000313" key="4">
    <source>
        <dbReference type="EMBL" id="SFK78960.1"/>
    </source>
</evidence>
<dbReference type="AlphaFoldDB" id="A0A1I4CEC3"/>
<dbReference type="EMBL" id="FOTF01000002">
    <property type="protein sequence ID" value="SFK78960.1"/>
    <property type="molecule type" value="Genomic_DNA"/>
</dbReference>
<feature type="domain" description="Solute-binding protein family 5" evidence="3">
    <location>
        <begin position="106"/>
        <end position="474"/>
    </location>
</feature>
<dbReference type="OrthoDB" id="9803988at2"/>
<dbReference type="RefSeq" id="WP_090184865.1">
    <property type="nucleotide sequence ID" value="NZ_FOTF01000002.1"/>
</dbReference>
<keyword evidence="5" id="KW-1185">Reference proteome</keyword>
<dbReference type="Proteomes" id="UP000199550">
    <property type="component" value="Unassembled WGS sequence"/>
</dbReference>
<dbReference type="Pfam" id="PF00496">
    <property type="entry name" value="SBP_bac_5"/>
    <property type="match status" value="1"/>
</dbReference>
<organism evidence="4 5">
    <name type="scientific">Loktanella salsilacus</name>
    <dbReference type="NCBI Taxonomy" id="195913"/>
    <lineage>
        <taxon>Bacteria</taxon>
        <taxon>Pseudomonadati</taxon>
        <taxon>Pseudomonadota</taxon>
        <taxon>Alphaproteobacteria</taxon>
        <taxon>Rhodobacterales</taxon>
        <taxon>Roseobacteraceae</taxon>
        <taxon>Loktanella</taxon>
    </lineage>
</organism>
<dbReference type="PANTHER" id="PTHR30290">
    <property type="entry name" value="PERIPLASMIC BINDING COMPONENT OF ABC TRANSPORTER"/>
    <property type="match status" value="1"/>
</dbReference>
<dbReference type="InterPro" id="IPR030678">
    <property type="entry name" value="Peptide/Ni-bd"/>
</dbReference>
<accession>A0A1I4CEC3</accession>
<comment type="similarity">
    <text evidence="2">Belongs to the bacterial solute-binding protein 5 family.</text>
</comment>
<dbReference type="GO" id="GO:0030288">
    <property type="term" value="C:outer membrane-bounded periplasmic space"/>
    <property type="evidence" value="ECO:0007669"/>
    <property type="project" value="UniProtKB-ARBA"/>
</dbReference>
<dbReference type="SUPFAM" id="SSF53850">
    <property type="entry name" value="Periplasmic binding protein-like II"/>
    <property type="match status" value="1"/>
</dbReference>